<protein>
    <submittedName>
        <fullName evidence="1">Uncharacterized protein</fullName>
    </submittedName>
</protein>
<gene>
    <name evidence="1" type="ORF">EC957_000809</name>
</gene>
<dbReference type="AlphaFoldDB" id="A0A9P6F737"/>
<evidence type="ECO:0000313" key="2">
    <source>
        <dbReference type="Proteomes" id="UP000723463"/>
    </source>
</evidence>
<reference evidence="1" key="1">
    <citation type="journal article" date="2020" name="Fungal Divers.">
        <title>Resolving the Mortierellaceae phylogeny through synthesis of multi-gene phylogenetics and phylogenomics.</title>
        <authorList>
            <person name="Vandepol N."/>
            <person name="Liber J."/>
            <person name="Desiro A."/>
            <person name="Na H."/>
            <person name="Kennedy M."/>
            <person name="Barry K."/>
            <person name="Grigoriev I.V."/>
            <person name="Miller A.N."/>
            <person name="O'Donnell K."/>
            <person name="Stajich J.E."/>
            <person name="Bonito G."/>
        </authorList>
    </citation>
    <scope>NUCLEOTIDE SEQUENCE</scope>
    <source>
        <strain evidence="1">NRRL 2591</strain>
    </source>
</reference>
<proteinExistence type="predicted"/>
<organism evidence="1 2">
    <name type="scientific">Mortierella hygrophila</name>
    <dbReference type="NCBI Taxonomy" id="979708"/>
    <lineage>
        <taxon>Eukaryota</taxon>
        <taxon>Fungi</taxon>
        <taxon>Fungi incertae sedis</taxon>
        <taxon>Mucoromycota</taxon>
        <taxon>Mortierellomycotina</taxon>
        <taxon>Mortierellomycetes</taxon>
        <taxon>Mortierellales</taxon>
        <taxon>Mortierellaceae</taxon>
        <taxon>Mortierella</taxon>
    </lineage>
</organism>
<dbReference type="EMBL" id="JAAAXW010000111">
    <property type="protein sequence ID" value="KAF9543531.1"/>
    <property type="molecule type" value="Genomic_DNA"/>
</dbReference>
<comment type="caution">
    <text evidence="1">The sequence shown here is derived from an EMBL/GenBank/DDBJ whole genome shotgun (WGS) entry which is preliminary data.</text>
</comment>
<dbReference type="Proteomes" id="UP000723463">
    <property type="component" value="Unassembled WGS sequence"/>
</dbReference>
<name>A0A9P6F737_9FUNG</name>
<evidence type="ECO:0000313" key="1">
    <source>
        <dbReference type="EMBL" id="KAF9543531.1"/>
    </source>
</evidence>
<sequence>MEAKKELQAARAFQTGTEKISLELKDSLDHLCQPKVNVTKVSVALERCTSWRWYLEGPHIMTVFAEVYVPRSNTDMHCLAGFIDIFQKVKARVDGYIQVIATGESEVGQDWSMPSYGTPIKSSELEHMGRVYMK</sequence>
<accession>A0A9P6F737</accession>
<keyword evidence="2" id="KW-1185">Reference proteome</keyword>